<gene>
    <name evidence="8" type="ORF">HNQ68_000924</name>
</gene>
<evidence type="ECO:0000256" key="5">
    <source>
        <dbReference type="SAM" id="Coils"/>
    </source>
</evidence>
<dbReference type="InterPro" id="IPR036787">
    <property type="entry name" value="T_IF-3_N_sf"/>
</dbReference>
<dbReference type="Gene3D" id="3.10.20.80">
    <property type="entry name" value="Translation initiation factor 3 (IF-3), N-terminal domain"/>
    <property type="match status" value="1"/>
</dbReference>
<keyword evidence="2 8" id="KW-0396">Initiation factor</keyword>
<dbReference type="PANTHER" id="PTHR10938">
    <property type="entry name" value="TRANSLATION INITIATION FACTOR IF-3"/>
    <property type="match status" value="1"/>
</dbReference>
<dbReference type="InterPro" id="IPR019814">
    <property type="entry name" value="Translation_initiation_fac_3_N"/>
</dbReference>
<dbReference type="GO" id="GO:0043022">
    <property type="term" value="F:ribosome binding"/>
    <property type="evidence" value="ECO:0007669"/>
    <property type="project" value="TreeGrafter"/>
</dbReference>
<evidence type="ECO:0000313" key="8">
    <source>
        <dbReference type="EMBL" id="MBB5090412.1"/>
    </source>
</evidence>
<keyword evidence="3" id="KW-0648">Protein biosynthesis</keyword>
<keyword evidence="5" id="KW-0175">Coiled coil</keyword>
<dbReference type="EMBL" id="JACHIL010000001">
    <property type="protein sequence ID" value="MBB5090412.1"/>
    <property type="molecule type" value="Genomic_DNA"/>
</dbReference>
<keyword evidence="9" id="KW-1185">Reference proteome</keyword>
<evidence type="ECO:0000256" key="4">
    <source>
        <dbReference type="NCBIfam" id="TIGR00168"/>
    </source>
</evidence>
<dbReference type="InterPro" id="IPR001288">
    <property type="entry name" value="Translation_initiation_fac_3"/>
</dbReference>
<dbReference type="InterPro" id="IPR019815">
    <property type="entry name" value="Translation_initiation_fac_3_C"/>
</dbReference>
<dbReference type="GO" id="GO:0032790">
    <property type="term" value="P:ribosome disassembly"/>
    <property type="evidence" value="ECO:0007669"/>
    <property type="project" value="TreeGrafter"/>
</dbReference>
<sequence length="141" mass="16013">MTIQEAIALAEEAGLDLVEIVPNAEPPVCKIVDLGKLKYQNQKKAAEARKKQKTVEIKELKMRPNIDDHDYEVKLKAAGRFFEDGDKVKVTLRFRGREMAHQELGMKLLQRVKEDTAEIAKVEAEPKLEGRQMMMVLAPRG</sequence>
<dbReference type="GO" id="GO:0016020">
    <property type="term" value="C:membrane"/>
    <property type="evidence" value="ECO:0007669"/>
    <property type="project" value="TreeGrafter"/>
</dbReference>
<dbReference type="InterPro" id="IPR036788">
    <property type="entry name" value="T_IF-3_C_sf"/>
</dbReference>
<protein>
    <recommendedName>
        <fullName evidence="4">Translation initiation factor IF-3</fullName>
    </recommendedName>
</protein>
<reference evidence="8 9" key="1">
    <citation type="submission" date="2020-08" db="EMBL/GenBank/DDBJ databases">
        <title>Genomic Encyclopedia of Type Strains, Phase IV (KMG-IV): sequencing the most valuable type-strain genomes for metagenomic binning, comparative biology and taxonomic classification.</title>
        <authorList>
            <person name="Goeker M."/>
        </authorList>
    </citation>
    <scope>NUCLEOTIDE SEQUENCE [LARGE SCALE GENOMIC DNA]</scope>
    <source>
        <strain evidence="8 9">DSM 25620</strain>
    </source>
</reference>
<evidence type="ECO:0000259" key="6">
    <source>
        <dbReference type="Pfam" id="PF00707"/>
    </source>
</evidence>
<comment type="caution">
    <text evidence="8">The sequence shown here is derived from an EMBL/GenBank/DDBJ whole genome shotgun (WGS) entry which is preliminary data.</text>
</comment>
<dbReference type="SUPFAM" id="SSF54364">
    <property type="entry name" value="Translation initiation factor IF3, N-terminal domain"/>
    <property type="match status" value="1"/>
</dbReference>
<organism evidence="8 9">
    <name type="scientific">Pseudochrobactrum saccharolyticum</name>
    <dbReference type="NCBI Taxonomy" id="354352"/>
    <lineage>
        <taxon>Bacteria</taxon>
        <taxon>Pseudomonadati</taxon>
        <taxon>Pseudomonadota</taxon>
        <taxon>Alphaproteobacteria</taxon>
        <taxon>Hyphomicrobiales</taxon>
        <taxon>Brucellaceae</taxon>
        <taxon>Pseudochrobactrum</taxon>
    </lineage>
</organism>
<dbReference type="AlphaFoldDB" id="A0A7W8AHA7"/>
<dbReference type="FunFam" id="3.30.110.10:FF:000001">
    <property type="entry name" value="Translation initiation factor IF-3"/>
    <property type="match status" value="1"/>
</dbReference>
<evidence type="ECO:0000256" key="2">
    <source>
        <dbReference type="ARBA" id="ARBA00022540"/>
    </source>
</evidence>
<proteinExistence type="inferred from homology"/>
<accession>A0A7W8AHA7</accession>
<dbReference type="Pfam" id="PF00707">
    <property type="entry name" value="IF3_C"/>
    <property type="match status" value="1"/>
</dbReference>
<dbReference type="Gene3D" id="3.30.110.10">
    <property type="entry name" value="Translation initiation factor 3 (IF-3), C-terminal domain"/>
    <property type="match status" value="1"/>
</dbReference>
<dbReference type="Proteomes" id="UP000531231">
    <property type="component" value="Unassembled WGS sequence"/>
</dbReference>
<dbReference type="NCBIfam" id="TIGR00168">
    <property type="entry name" value="infC"/>
    <property type="match status" value="1"/>
</dbReference>
<dbReference type="SUPFAM" id="SSF55200">
    <property type="entry name" value="Translation initiation factor IF3, C-terminal domain"/>
    <property type="match status" value="1"/>
</dbReference>
<feature type="domain" description="Translation initiation factor 3 N-terminal" evidence="7">
    <location>
        <begin position="1"/>
        <end position="48"/>
    </location>
</feature>
<evidence type="ECO:0000256" key="3">
    <source>
        <dbReference type="ARBA" id="ARBA00022917"/>
    </source>
</evidence>
<evidence type="ECO:0000313" key="9">
    <source>
        <dbReference type="Proteomes" id="UP000531231"/>
    </source>
</evidence>
<dbReference type="GO" id="GO:0003743">
    <property type="term" value="F:translation initiation factor activity"/>
    <property type="evidence" value="ECO:0007669"/>
    <property type="project" value="UniProtKB-UniRule"/>
</dbReference>
<dbReference type="PANTHER" id="PTHR10938:SF0">
    <property type="entry name" value="TRANSLATION INITIATION FACTOR IF-3, MITOCHONDRIAL"/>
    <property type="match status" value="1"/>
</dbReference>
<name>A0A7W8AHA7_9HYPH</name>
<evidence type="ECO:0000259" key="7">
    <source>
        <dbReference type="Pfam" id="PF05198"/>
    </source>
</evidence>
<feature type="coiled-coil region" evidence="5">
    <location>
        <begin position="36"/>
        <end position="63"/>
    </location>
</feature>
<comment type="similarity">
    <text evidence="1">Belongs to the IF-3 family.</text>
</comment>
<dbReference type="Pfam" id="PF05198">
    <property type="entry name" value="IF3_N"/>
    <property type="match status" value="1"/>
</dbReference>
<evidence type="ECO:0000256" key="1">
    <source>
        <dbReference type="ARBA" id="ARBA00005439"/>
    </source>
</evidence>
<feature type="domain" description="Translation initiation factor 3 C-terminal" evidence="6">
    <location>
        <begin position="55"/>
        <end position="139"/>
    </location>
</feature>
<dbReference type="GO" id="GO:0005829">
    <property type="term" value="C:cytosol"/>
    <property type="evidence" value="ECO:0007669"/>
    <property type="project" value="TreeGrafter"/>
</dbReference>